<keyword evidence="6" id="KW-1133">Transmembrane helix</keyword>
<dbReference type="PANTHER" id="PTHR48063:SF103">
    <property type="entry name" value="LEUCINE-RICH RECEPTOR-LIKE KINASE FAMILY PROTEIN"/>
    <property type="match status" value="1"/>
</dbReference>
<dbReference type="Proteomes" id="UP001174677">
    <property type="component" value="Chromosome 14"/>
</dbReference>
<evidence type="ECO:0000256" key="2">
    <source>
        <dbReference type="ARBA" id="ARBA00022614"/>
    </source>
</evidence>
<dbReference type="Gene3D" id="3.80.10.10">
    <property type="entry name" value="Ribonuclease Inhibitor"/>
    <property type="match status" value="1"/>
</dbReference>
<feature type="chain" id="PRO_5046385234" description="Leucine-rich repeat-containing N-terminal plant-type domain-containing protein" evidence="10">
    <location>
        <begin position="21"/>
        <end position="150"/>
    </location>
</feature>
<keyword evidence="9" id="KW-0325">Glycoprotein</keyword>
<evidence type="ECO:0000256" key="8">
    <source>
        <dbReference type="ARBA" id="ARBA00023170"/>
    </source>
</evidence>
<organism evidence="12 13">
    <name type="scientific">Hevea brasiliensis</name>
    <name type="common">Para rubber tree</name>
    <name type="synonym">Siphonia brasiliensis</name>
    <dbReference type="NCBI Taxonomy" id="3981"/>
    <lineage>
        <taxon>Eukaryota</taxon>
        <taxon>Viridiplantae</taxon>
        <taxon>Streptophyta</taxon>
        <taxon>Embryophyta</taxon>
        <taxon>Tracheophyta</taxon>
        <taxon>Spermatophyta</taxon>
        <taxon>Magnoliopsida</taxon>
        <taxon>eudicotyledons</taxon>
        <taxon>Gunneridae</taxon>
        <taxon>Pentapetalae</taxon>
        <taxon>rosids</taxon>
        <taxon>fabids</taxon>
        <taxon>Malpighiales</taxon>
        <taxon>Euphorbiaceae</taxon>
        <taxon>Crotonoideae</taxon>
        <taxon>Micrandreae</taxon>
        <taxon>Hevea</taxon>
    </lineage>
</organism>
<dbReference type="InterPro" id="IPR032675">
    <property type="entry name" value="LRR_dom_sf"/>
</dbReference>
<dbReference type="PANTHER" id="PTHR48063">
    <property type="entry name" value="LRR RECEPTOR-LIKE KINASE"/>
    <property type="match status" value="1"/>
</dbReference>
<evidence type="ECO:0000259" key="11">
    <source>
        <dbReference type="Pfam" id="PF08263"/>
    </source>
</evidence>
<sequence>MTSLFSELVLILFCIGFSFMVTSESSSGVQALNVHCRESEQKALLMLKDGFHTSLYRFSSWVPEQDCCKWKGVGCNKETGNVISLDLHSPDPSELLQGELMDSLVHLPYLSHLDLSHNDFYQTLIPEFIGSLSNLKYLNLSHANFRGTIP</sequence>
<reference evidence="12" key="1">
    <citation type="journal article" date="2023" name="Plant Biotechnol. J.">
        <title>Chromosome-level wild Hevea brasiliensis genome provides new tools for genomic-assisted breeding and valuable loci to elevate rubber yield.</title>
        <authorList>
            <person name="Cheng H."/>
            <person name="Song X."/>
            <person name="Hu Y."/>
            <person name="Wu T."/>
            <person name="Yang Q."/>
            <person name="An Z."/>
            <person name="Feng S."/>
            <person name="Deng Z."/>
            <person name="Wu W."/>
            <person name="Zeng X."/>
            <person name="Tu M."/>
            <person name="Wang X."/>
            <person name="Huang H."/>
        </authorList>
    </citation>
    <scope>NUCLEOTIDE SEQUENCE</scope>
    <source>
        <strain evidence="12">MT/VB/25A 57/8</strain>
    </source>
</reference>
<evidence type="ECO:0000313" key="12">
    <source>
        <dbReference type="EMBL" id="KAJ9158877.1"/>
    </source>
</evidence>
<gene>
    <name evidence="12" type="ORF">P3X46_024421</name>
</gene>
<keyword evidence="2" id="KW-0433">Leucine-rich repeat</keyword>
<evidence type="ECO:0000256" key="4">
    <source>
        <dbReference type="ARBA" id="ARBA00022729"/>
    </source>
</evidence>
<comment type="subcellular location">
    <subcellularLocation>
        <location evidence="1">Membrane</location>
        <topology evidence="1">Single-pass type I membrane protein</topology>
    </subcellularLocation>
</comment>
<keyword evidence="13" id="KW-1185">Reference proteome</keyword>
<dbReference type="InterPro" id="IPR046956">
    <property type="entry name" value="RLP23-like"/>
</dbReference>
<keyword evidence="7" id="KW-0472">Membrane</keyword>
<evidence type="ECO:0000256" key="1">
    <source>
        <dbReference type="ARBA" id="ARBA00004479"/>
    </source>
</evidence>
<evidence type="ECO:0000313" key="13">
    <source>
        <dbReference type="Proteomes" id="UP001174677"/>
    </source>
</evidence>
<keyword evidence="3" id="KW-0812">Transmembrane</keyword>
<dbReference type="InterPro" id="IPR001611">
    <property type="entry name" value="Leu-rich_rpt"/>
</dbReference>
<dbReference type="EMBL" id="JARPOI010000014">
    <property type="protein sequence ID" value="KAJ9158877.1"/>
    <property type="molecule type" value="Genomic_DNA"/>
</dbReference>
<dbReference type="SUPFAM" id="SSF52058">
    <property type="entry name" value="L domain-like"/>
    <property type="match status" value="1"/>
</dbReference>
<dbReference type="Pfam" id="PF00560">
    <property type="entry name" value="LRR_1"/>
    <property type="match status" value="2"/>
</dbReference>
<accession>A0ABQ9L2G0</accession>
<protein>
    <recommendedName>
        <fullName evidence="11">Leucine-rich repeat-containing N-terminal plant-type domain-containing protein</fullName>
    </recommendedName>
</protein>
<evidence type="ECO:0000256" key="5">
    <source>
        <dbReference type="ARBA" id="ARBA00022737"/>
    </source>
</evidence>
<evidence type="ECO:0000256" key="7">
    <source>
        <dbReference type="ARBA" id="ARBA00023136"/>
    </source>
</evidence>
<name>A0ABQ9L2G0_HEVBR</name>
<keyword evidence="5" id="KW-0677">Repeat</keyword>
<evidence type="ECO:0000256" key="3">
    <source>
        <dbReference type="ARBA" id="ARBA00022692"/>
    </source>
</evidence>
<evidence type="ECO:0000256" key="9">
    <source>
        <dbReference type="ARBA" id="ARBA00023180"/>
    </source>
</evidence>
<keyword evidence="4 10" id="KW-0732">Signal</keyword>
<keyword evidence="8" id="KW-0675">Receptor</keyword>
<comment type="caution">
    <text evidence="12">The sequence shown here is derived from an EMBL/GenBank/DDBJ whole genome shotgun (WGS) entry which is preliminary data.</text>
</comment>
<dbReference type="InterPro" id="IPR013210">
    <property type="entry name" value="LRR_N_plant-typ"/>
</dbReference>
<dbReference type="Pfam" id="PF08263">
    <property type="entry name" value="LRRNT_2"/>
    <property type="match status" value="1"/>
</dbReference>
<feature type="signal peptide" evidence="10">
    <location>
        <begin position="1"/>
        <end position="20"/>
    </location>
</feature>
<proteinExistence type="predicted"/>
<evidence type="ECO:0000256" key="10">
    <source>
        <dbReference type="SAM" id="SignalP"/>
    </source>
</evidence>
<evidence type="ECO:0000256" key="6">
    <source>
        <dbReference type="ARBA" id="ARBA00022989"/>
    </source>
</evidence>
<feature type="domain" description="Leucine-rich repeat-containing N-terminal plant-type" evidence="11">
    <location>
        <begin position="39"/>
        <end position="76"/>
    </location>
</feature>